<name>A0ABD5PXZ6_9EURY</name>
<feature type="region of interest" description="Disordered" evidence="1">
    <location>
        <begin position="137"/>
        <end position="168"/>
    </location>
</feature>
<organism evidence="5 6">
    <name type="scientific">Halorussus aquaticus</name>
    <dbReference type="NCBI Taxonomy" id="2953748"/>
    <lineage>
        <taxon>Archaea</taxon>
        <taxon>Methanobacteriati</taxon>
        <taxon>Methanobacteriota</taxon>
        <taxon>Stenosarchaea group</taxon>
        <taxon>Halobacteria</taxon>
        <taxon>Halobacteriales</taxon>
        <taxon>Haladaptataceae</taxon>
        <taxon>Halorussus</taxon>
    </lineage>
</organism>
<dbReference type="Proteomes" id="UP001595945">
    <property type="component" value="Unassembled WGS sequence"/>
</dbReference>
<evidence type="ECO:0000259" key="3">
    <source>
        <dbReference type="Pfam" id="PF26413"/>
    </source>
</evidence>
<comment type="caution">
    <text evidence="5">The sequence shown here is derived from an EMBL/GenBank/DDBJ whole genome shotgun (WGS) entry which is preliminary data.</text>
</comment>
<reference evidence="5 6" key="1">
    <citation type="journal article" date="2019" name="Int. J. Syst. Evol. Microbiol.">
        <title>The Global Catalogue of Microorganisms (GCM) 10K type strain sequencing project: providing services to taxonomists for standard genome sequencing and annotation.</title>
        <authorList>
            <consortium name="The Broad Institute Genomics Platform"/>
            <consortium name="The Broad Institute Genome Sequencing Center for Infectious Disease"/>
            <person name="Wu L."/>
            <person name="Ma J."/>
        </authorList>
    </citation>
    <scope>NUCLEOTIDE SEQUENCE [LARGE SCALE GENOMIC DNA]</scope>
    <source>
        <strain evidence="5 6">XZYJ18</strain>
    </source>
</reference>
<accession>A0ABD5PXZ6</accession>
<evidence type="ECO:0000313" key="5">
    <source>
        <dbReference type="EMBL" id="MFC4823263.1"/>
    </source>
</evidence>
<dbReference type="GeneID" id="73045690"/>
<dbReference type="Pfam" id="PF26438">
    <property type="entry name" value="DUF8108_N"/>
    <property type="match status" value="1"/>
</dbReference>
<protein>
    <submittedName>
        <fullName evidence="5">Zinc ribbon domain-containing protein</fullName>
    </submittedName>
</protein>
<dbReference type="EMBL" id="JBHSHT010000001">
    <property type="protein sequence ID" value="MFC4823263.1"/>
    <property type="molecule type" value="Genomic_DNA"/>
</dbReference>
<sequence>MSSRTTPNYCSQCGSSLSPGDAYCSDCGSAVGEGTVSDAQSLGSDAEPTDSDAETTSRRDRSSFRRRVEDLTVEGWDVKHDYGDRVVMIDRGIGSIGVHALLLLTTWGFGNVVYALYSYGPGADRVELRDDGTERYVSGDDERYETTTDDRHDADGRYDADDERAESDDSLLANPGRLLASVFFALVGFSILGDVTGIASLFLGISLLAAALVVLPPVQRRLENREAVTKFGRVRVTDEAVVDAPDVPCAACARPVGTGVERTFSEKFFVAGVPLSVEEKGSNCYCPSCARGDPFTNDDIVADATHDDRWTDEAQREL</sequence>
<feature type="compositionally biased region" description="Basic and acidic residues" evidence="1">
    <location>
        <begin position="55"/>
        <end position="64"/>
    </location>
</feature>
<evidence type="ECO:0000313" key="6">
    <source>
        <dbReference type="Proteomes" id="UP001595945"/>
    </source>
</evidence>
<keyword evidence="2" id="KW-0472">Membrane</keyword>
<dbReference type="InterPro" id="IPR058962">
    <property type="entry name" value="DUF8108_N"/>
</dbReference>
<evidence type="ECO:0000256" key="2">
    <source>
        <dbReference type="SAM" id="Phobius"/>
    </source>
</evidence>
<keyword evidence="2" id="KW-0812">Transmembrane</keyword>
<feature type="compositionally biased region" description="Basic and acidic residues" evidence="1">
    <location>
        <begin position="137"/>
        <end position="159"/>
    </location>
</feature>
<evidence type="ECO:0000256" key="1">
    <source>
        <dbReference type="SAM" id="MobiDB-lite"/>
    </source>
</evidence>
<proteinExistence type="predicted"/>
<feature type="transmembrane region" description="Helical" evidence="2">
    <location>
        <begin position="96"/>
        <end position="117"/>
    </location>
</feature>
<dbReference type="Pfam" id="PF26413">
    <property type="entry name" value="DUF8108"/>
    <property type="match status" value="1"/>
</dbReference>
<feature type="domain" description="DUF8108" evidence="4">
    <location>
        <begin position="60"/>
        <end position="128"/>
    </location>
</feature>
<keyword evidence="6" id="KW-1185">Reference proteome</keyword>
<feature type="transmembrane region" description="Helical" evidence="2">
    <location>
        <begin position="182"/>
        <end position="215"/>
    </location>
</feature>
<feature type="domain" description="DUF8108" evidence="3">
    <location>
        <begin position="224"/>
        <end position="291"/>
    </location>
</feature>
<feature type="region of interest" description="Disordered" evidence="1">
    <location>
        <begin position="35"/>
        <end position="64"/>
    </location>
</feature>
<gene>
    <name evidence="5" type="ORF">ACFO9K_03200</name>
</gene>
<dbReference type="RefSeq" id="WP_254267254.1">
    <property type="nucleotide sequence ID" value="NZ_CP100400.1"/>
</dbReference>
<evidence type="ECO:0000259" key="4">
    <source>
        <dbReference type="Pfam" id="PF26438"/>
    </source>
</evidence>
<dbReference type="InterPro" id="IPR058421">
    <property type="entry name" value="DUF8108_C"/>
</dbReference>
<keyword evidence="2" id="KW-1133">Transmembrane helix</keyword>
<dbReference type="AlphaFoldDB" id="A0ABD5PXZ6"/>